<evidence type="ECO:0000256" key="5">
    <source>
        <dbReference type="SAM" id="Phobius"/>
    </source>
</evidence>
<dbReference type="PANTHER" id="PTHR16950">
    <property type="entry name" value="ZINC TRANSPORTER SLC39A7 HISTIDINE-RICH MEMBRANE PROTEIN KE4"/>
    <property type="match status" value="1"/>
</dbReference>
<evidence type="ECO:0000256" key="3">
    <source>
        <dbReference type="ARBA" id="ARBA00022989"/>
    </source>
</evidence>
<dbReference type="InterPro" id="IPR003689">
    <property type="entry name" value="ZIP"/>
</dbReference>
<dbReference type="GO" id="GO:0016020">
    <property type="term" value="C:membrane"/>
    <property type="evidence" value="ECO:0007669"/>
    <property type="project" value="UniProtKB-SubCell"/>
</dbReference>
<accession>A0A2H0NEK9</accession>
<dbReference type="Proteomes" id="UP000230564">
    <property type="component" value="Unassembled WGS sequence"/>
</dbReference>
<evidence type="ECO:0000313" key="6">
    <source>
        <dbReference type="EMBL" id="PIR07330.1"/>
    </source>
</evidence>
<feature type="transmembrane region" description="Helical" evidence="5">
    <location>
        <begin position="196"/>
        <end position="217"/>
    </location>
</feature>
<proteinExistence type="predicted"/>
<name>A0A2H0NEK9_9BACT</name>
<dbReference type="PANTHER" id="PTHR16950:SF16">
    <property type="entry name" value="ZINC TRANSPORTER ZIP13"/>
    <property type="match status" value="1"/>
</dbReference>
<dbReference type="EMBL" id="PCWQ01000004">
    <property type="protein sequence ID" value="PIR07330.1"/>
    <property type="molecule type" value="Genomic_DNA"/>
</dbReference>
<keyword evidence="3 5" id="KW-1133">Transmembrane helix</keyword>
<feature type="transmembrane region" description="Helical" evidence="5">
    <location>
        <begin position="31"/>
        <end position="50"/>
    </location>
</feature>
<sequence length="254" mass="27899">MLTSIILATILVSLISLTGILVIFKKNNKQNFLKVLISLAAGALLTVAFLDLLPEAIEDEMFDLHVIFATVLISIVFFFLLERVFHWHHCHCAEHGKPCAENKKNLAMINLIGDGIHNFVDGALIASAFILDFHAGLVVTLAVILHEIPQEISDFGVLLYAGLSKTKAILYNLGTALVAVVGAVMFYNFGTNFANIIPLMIAFAAGNFIYLATADLIPELHHEDNPKRIFYHSLWLLAGVAIMYIAGQILPHGH</sequence>
<evidence type="ECO:0000256" key="2">
    <source>
        <dbReference type="ARBA" id="ARBA00022692"/>
    </source>
</evidence>
<feature type="transmembrane region" description="Helical" evidence="5">
    <location>
        <begin position="6"/>
        <end position="24"/>
    </location>
</feature>
<dbReference type="Pfam" id="PF02535">
    <property type="entry name" value="Zip"/>
    <property type="match status" value="2"/>
</dbReference>
<reference evidence="6 7" key="1">
    <citation type="submission" date="2017-09" db="EMBL/GenBank/DDBJ databases">
        <title>Depth-based differentiation of microbial function through sediment-hosted aquifers and enrichment of novel symbionts in the deep terrestrial subsurface.</title>
        <authorList>
            <person name="Probst A.J."/>
            <person name="Ladd B."/>
            <person name="Jarett J.K."/>
            <person name="Geller-Mcgrath D.E."/>
            <person name="Sieber C.M."/>
            <person name="Emerson J.B."/>
            <person name="Anantharaman K."/>
            <person name="Thomas B.C."/>
            <person name="Malmstrom R."/>
            <person name="Stieglmeier M."/>
            <person name="Klingl A."/>
            <person name="Woyke T."/>
            <person name="Ryan C.M."/>
            <person name="Banfield J.F."/>
        </authorList>
    </citation>
    <scope>NUCLEOTIDE SEQUENCE [LARGE SCALE GENOMIC DNA]</scope>
    <source>
        <strain evidence="6">CG11_big_fil_rev_8_21_14_0_20_36_20</strain>
    </source>
</reference>
<feature type="transmembrane region" description="Helical" evidence="5">
    <location>
        <begin position="169"/>
        <end position="190"/>
    </location>
</feature>
<comment type="caution">
    <text evidence="6">The sequence shown here is derived from an EMBL/GenBank/DDBJ whole genome shotgun (WGS) entry which is preliminary data.</text>
</comment>
<evidence type="ECO:0000313" key="7">
    <source>
        <dbReference type="Proteomes" id="UP000230564"/>
    </source>
</evidence>
<organism evidence="6 7">
    <name type="scientific">Candidatus Komeilibacteria bacterium CG11_big_fil_rev_8_21_14_0_20_36_20</name>
    <dbReference type="NCBI Taxonomy" id="1974477"/>
    <lineage>
        <taxon>Bacteria</taxon>
        <taxon>Candidatus Komeiliibacteriota</taxon>
    </lineage>
</organism>
<evidence type="ECO:0000256" key="1">
    <source>
        <dbReference type="ARBA" id="ARBA00004141"/>
    </source>
</evidence>
<dbReference type="AlphaFoldDB" id="A0A2H0NEK9"/>
<evidence type="ECO:0008006" key="8">
    <source>
        <dbReference type="Google" id="ProtNLM"/>
    </source>
</evidence>
<dbReference type="GO" id="GO:0046873">
    <property type="term" value="F:metal ion transmembrane transporter activity"/>
    <property type="evidence" value="ECO:0007669"/>
    <property type="project" value="InterPro"/>
</dbReference>
<feature type="transmembrane region" description="Helical" evidence="5">
    <location>
        <begin position="229"/>
        <end position="250"/>
    </location>
</feature>
<feature type="transmembrane region" description="Helical" evidence="5">
    <location>
        <begin position="62"/>
        <end position="81"/>
    </location>
</feature>
<protein>
    <recommendedName>
        <fullName evidence="8">ZIP zinc transporter</fullName>
    </recommendedName>
</protein>
<comment type="subcellular location">
    <subcellularLocation>
        <location evidence="1">Membrane</location>
        <topology evidence="1">Multi-pass membrane protein</topology>
    </subcellularLocation>
</comment>
<evidence type="ECO:0000256" key="4">
    <source>
        <dbReference type="ARBA" id="ARBA00023136"/>
    </source>
</evidence>
<keyword evidence="2 5" id="KW-0812">Transmembrane</keyword>
<gene>
    <name evidence="6" type="ORF">COV55_00305</name>
</gene>
<keyword evidence="4 5" id="KW-0472">Membrane</keyword>